<keyword evidence="3 6" id="KW-0694">RNA-binding</keyword>
<keyword evidence="8" id="KW-1185">Reference proteome</keyword>
<dbReference type="InterPro" id="IPR002136">
    <property type="entry name" value="Ribosomal_uL4"/>
</dbReference>
<dbReference type="GO" id="GO:0003735">
    <property type="term" value="F:structural constituent of ribosome"/>
    <property type="evidence" value="ECO:0007669"/>
    <property type="project" value="InterPro"/>
</dbReference>
<dbReference type="SUPFAM" id="SSF52166">
    <property type="entry name" value="Ribosomal protein L4"/>
    <property type="match status" value="1"/>
</dbReference>
<dbReference type="STRING" id="940295.EYM_02590"/>
<proteinExistence type="inferred from homology"/>
<dbReference type="GO" id="GO:0006412">
    <property type="term" value="P:translation"/>
    <property type="evidence" value="ECO:0007669"/>
    <property type="project" value="UniProtKB-UniRule"/>
</dbReference>
<keyword evidence="5 6" id="KW-0687">Ribonucleoprotein</keyword>
<sequence length="271" mass="30225">MYGNIWLEGRVLGLEDLKRPLYNLNGEQVDEIELPPTFMVPVRTDLIRRAFLSAFTARLQPKGRDPMAGKRTTAESLGIGYGMARVPRIKNSSRAAFINSARGGHLAFPPRPDKILHERINKKERRMAIISALAATARKEFVEARGHAIANVKSFPIIVVEDLENVSKAKELREIFVKLGIWDDVERAAEWRQRSTKGKMRGRRYKKRVGPLLIISNEDAPVRKGIGAFPGTEAVAVRLLSVKHLAPGGVPGRLTVITKPALEEIGRRFAP</sequence>
<dbReference type="HAMAP" id="MF_01328_A">
    <property type="entry name" value="Ribosomal_uL4_A"/>
    <property type="match status" value="1"/>
</dbReference>
<dbReference type="GO" id="GO:0005840">
    <property type="term" value="C:ribosome"/>
    <property type="evidence" value="ECO:0007669"/>
    <property type="project" value="UniProtKB-KW"/>
</dbReference>
<dbReference type="InterPro" id="IPR023574">
    <property type="entry name" value="Ribosomal_uL4_dom_sf"/>
</dbReference>
<dbReference type="EMBL" id="CP006867">
    <property type="protein sequence ID" value="ALU11567.1"/>
    <property type="molecule type" value="Genomic_DNA"/>
</dbReference>
<comment type="function">
    <text evidence="6">Forms part of the polypeptide exit tunnel.</text>
</comment>
<dbReference type="Gene3D" id="3.40.1370.10">
    <property type="match status" value="1"/>
</dbReference>
<dbReference type="Proteomes" id="UP000060778">
    <property type="component" value="Chromosome"/>
</dbReference>
<evidence type="ECO:0000256" key="1">
    <source>
        <dbReference type="ARBA" id="ARBA00010528"/>
    </source>
</evidence>
<dbReference type="KEGG" id="iis:EYM_02590"/>
<reference evidence="7 8" key="1">
    <citation type="submission" date="2013-11" db="EMBL/GenBank/DDBJ databases">
        <title>Comparative genomics of Ignicoccus.</title>
        <authorList>
            <person name="Podar M."/>
        </authorList>
    </citation>
    <scope>NUCLEOTIDE SEQUENCE [LARGE SCALE GENOMIC DNA]</scope>
    <source>
        <strain evidence="7 8">DSM 13165</strain>
    </source>
</reference>
<comment type="subunit">
    <text evidence="6">Part of the 50S ribosomal subunit.</text>
</comment>
<accession>A0A0U3FME1</accession>
<dbReference type="OrthoDB" id="10737at2157"/>
<dbReference type="GO" id="GO:0019843">
    <property type="term" value="F:rRNA binding"/>
    <property type="evidence" value="ECO:0007669"/>
    <property type="project" value="UniProtKB-UniRule"/>
</dbReference>
<dbReference type="PROSITE" id="PS00939">
    <property type="entry name" value="RIBOSOMAL_L1E"/>
    <property type="match status" value="1"/>
</dbReference>
<evidence type="ECO:0000256" key="5">
    <source>
        <dbReference type="ARBA" id="ARBA00023274"/>
    </source>
</evidence>
<evidence type="ECO:0000256" key="4">
    <source>
        <dbReference type="ARBA" id="ARBA00022980"/>
    </source>
</evidence>
<dbReference type="InterPro" id="IPR045240">
    <property type="entry name" value="Ribosomal_uL4_euk/arch"/>
</dbReference>
<dbReference type="InterPro" id="IPR013000">
    <property type="entry name" value="Ribosomal_uL4_euk/arc_CS"/>
</dbReference>
<keyword evidence="4 6" id="KW-0689">Ribosomal protein</keyword>
<organism evidence="7 8">
    <name type="scientific">Ignicoccus islandicus DSM 13165</name>
    <dbReference type="NCBI Taxonomy" id="940295"/>
    <lineage>
        <taxon>Archaea</taxon>
        <taxon>Thermoproteota</taxon>
        <taxon>Thermoprotei</taxon>
        <taxon>Desulfurococcales</taxon>
        <taxon>Desulfurococcaceae</taxon>
        <taxon>Ignicoccus</taxon>
    </lineage>
</organism>
<dbReference type="PANTHER" id="PTHR19431">
    <property type="entry name" value="60S RIBOSOMAL PROTEIN L4"/>
    <property type="match status" value="1"/>
</dbReference>
<dbReference type="InterPro" id="IPR019970">
    <property type="entry name" value="Ribosomall_uL4-arc"/>
</dbReference>
<gene>
    <name evidence="7" type="primary">rpl4lp</name>
    <name evidence="6" type="synonym">rpl4</name>
    <name evidence="7" type="ORF">EYM_02590</name>
</gene>
<dbReference type="Pfam" id="PF00573">
    <property type="entry name" value="Ribosomal_L4"/>
    <property type="match status" value="1"/>
</dbReference>
<evidence type="ECO:0000313" key="8">
    <source>
        <dbReference type="Proteomes" id="UP000060778"/>
    </source>
</evidence>
<evidence type="ECO:0000256" key="6">
    <source>
        <dbReference type="HAMAP-Rule" id="MF_01328"/>
    </source>
</evidence>
<dbReference type="AlphaFoldDB" id="A0A0U3FME1"/>
<protein>
    <recommendedName>
        <fullName evidence="6">Large ribosomal subunit protein uL4</fullName>
    </recommendedName>
</protein>
<name>A0A0U3FME1_9CREN</name>
<comment type="similarity">
    <text evidence="1 6">Belongs to the universal ribosomal protein uL4 family.</text>
</comment>
<evidence type="ECO:0000256" key="3">
    <source>
        <dbReference type="ARBA" id="ARBA00022884"/>
    </source>
</evidence>
<evidence type="ECO:0000313" key="7">
    <source>
        <dbReference type="EMBL" id="ALU11567.1"/>
    </source>
</evidence>
<dbReference type="GeneID" id="30679915"/>
<dbReference type="RefSeq" id="WP_075049529.1">
    <property type="nucleotide sequence ID" value="NZ_CP006867.1"/>
</dbReference>
<keyword evidence="2 6" id="KW-0699">rRNA-binding</keyword>
<dbReference type="GO" id="GO:1990904">
    <property type="term" value="C:ribonucleoprotein complex"/>
    <property type="evidence" value="ECO:0007669"/>
    <property type="project" value="UniProtKB-KW"/>
</dbReference>
<dbReference type="NCBIfam" id="TIGR03672">
    <property type="entry name" value="rpl4p_arch"/>
    <property type="match status" value="1"/>
</dbReference>
<dbReference type="PATRIC" id="fig|940295.4.peg.505"/>
<evidence type="ECO:0000256" key="2">
    <source>
        <dbReference type="ARBA" id="ARBA00022730"/>
    </source>
</evidence>
<comment type="function">
    <text evidence="6">One of the primary rRNA binding proteins, this protein initially binds near the 5'-end of the 23S rRNA. It is important during the early stages of 50S assembly. It makes multiple contacts with different domains of the 23S rRNA in the assembled 50S subunit and ribosome.</text>
</comment>